<proteinExistence type="predicted"/>
<evidence type="ECO:0000313" key="3">
    <source>
        <dbReference type="Proteomes" id="UP001311915"/>
    </source>
</evidence>
<evidence type="ECO:0000313" key="2">
    <source>
        <dbReference type="EMBL" id="KAK4731444.1"/>
    </source>
</evidence>
<dbReference type="Proteomes" id="UP001311915">
    <property type="component" value="Unassembled WGS sequence"/>
</dbReference>
<keyword evidence="3" id="KW-1185">Reference proteome</keyword>
<feature type="region of interest" description="Disordered" evidence="1">
    <location>
        <begin position="1"/>
        <end position="34"/>
    </location>
</feature>
<dbReference type="AlphaFoldDB" id="A0AAV9M2F1"/>
<comment type="caution">
    <text evidence="2">The sequence shown here is derived from an EMBL/GenBank/DDBJ whole genome shotgun (WGS) entry which is preliminary data.</text>
</comment>
<dbReference type="EMBL" id="JAWPEI010000003">
    <property type="protein sequence ID" value="KAK4731444.1"/>
    <property type="molecule type" value="Genomic_DNA"/>
</dbReference>
<reference evidence="2 3" key="1">
    <citation type="submission" date="2023-10" db="EMBL/GenBank/DDBJ databases">
        <title>Genome-Wide Identification Analysis in wild type Solanum Pinnatisectum Reveals Some Genes Defensing Phytophthora Infestans.</title>
        <authorList>
            <person name="Sun C."/>
        </authorList>
    </citation>
    <scope>NUCLEOTIDE SEQUENCE [LARGE SCALE GENOMIC DNA]</scope>
    <source>
        <strain evidence="2">LQN</strain>
        <tissue evidence="2">Leaf</tissue>
    </source>
</reference>
<evidence type="ECO:0000256" key="1">
    <source>
        <dbReference type="SAM" id="MobiDB-lite"/>
    </source>
</evidence>
<gene>
    <name evidence="2" type="ORF">R3W88_024432</name>
</gene>
<protein>
    <recommendedName>
        <fullName evidence="4">Gag-pol polyprotein</fullName>
    </recommendedName>
</protein>
<evidence type="ECO:0008006" key="4">
    <source>
        <dbReference type="Google" id="ProtNLM"/>
    </source>
</evidence>
<sequence>MNTRRANVRRVEEENVNQGIPQGNQAPLDEQAPIDSTNVTQEKFRETMITQAMTAQAQAVTTQSQAITTQPQAITAQANRDVGPNVNFVASRLRDFTRMNPPMFFSSKVGEDPQELLKEIYKIVTAMG</sequence>
<name>A0AAV9M2F1_9SOLN</name>
<accession>A0AAV9M2F1</accession>
<organism evidence="2 3">
    <name type="scientific">Solanum pinnatisectum</name>
    <name type="common">tansyleaf nightshade</name>
    <dbReference type="NCBI Taxonomy" id="50273"/>
    <lineage>
        <taxon>Eukaryota</taxon>
        <taxon>Viridiplantae</taxon>
        <taxon>Streptophyta</taxon>
        <taxon>Embryophyta</taxon>
        <taxon>Tracheophyta</taxon>
        <taxon>Spermatophyta</taxon>
        <taxon>Magnoliopsida</taxon>
        <taxon>eudicotyledons</taxon>
        <taxon>Gunneridae</taxon>
        <taxon>Pentapetalae</taxon>
        <taxon>asterids</taxon>
        <taxon>lamiids</taxon>
        <taxon>Solanales</taxon>
        <taxon>Solanaceae</taxon>
        <taxon>Solanoideae</taxon>
        <taxon>Solaneae</taxon>
        <taxon>Solanum</taxon>
    </lineage>
</organism>